<name>A0A841EEA7_9ACTN</name>
<evidence type="ECO:0000313" key="1">
    <source>
        <dbReference type="EMBL" id="MBB6001326.1"/>
    </source>
</evidence>
<reference evidence="1 2" key="1">
    <citation type="submission" date="2020-08" db="EMBL/GenBank/DDBJ databases">
        <title>Sequencing the genomes of 1000 actinobacteria strains.</title>
        <authorList>
            <person name="Klenk H.-P."/>
        </authorList>
    </citation>
    <scope>NUCLEOTIDE SEQUENCE [LARGE SCALE GENOMIC DNA]</scope>
    <source>
        <strain evidence="1 2">DSM 44593</strain>
    </source>
</reference>
<dbReference type="Proteomes" id="UP000578077">
    <property type="component" value="Unassembled WGS sequence"/>
</dbReference>
<dbReference type="AlphaFoldDB" id="A0A841EEA7"/>
<accession>A0A841EEA7</accession>
<evidence type="ECO:0000313" key="2">
    <source>
        <dbReference type="Proteomes" id="UP000578077"/>
    </source>
</evidence>
<dbReference type="RefSeq" id="WP_184640518.1">
    <property type="nucleotide sequence ID" value="NZ_BAABKT010000035.1"/>
</dbReference>
<proteinExistence type="predicted"/>
<protein>
    <submittedName>
        <fullName evidence="1">Uncharacterized protein</fullName>
    </submittedName>
</protein>
<gene>
    <name evidence="1" type="ORF">HNR25_005155</name>
</gene>
<organism evidence="1 2">
    <name type="scientific">Streptomonospora salina</name>
    <dbReference type="NCBI Taxonomy" id="104205"/>
    <lineage>
        <taxon>Bacteria</taxon>
        <taxon>Bacillati</taxon>
        <taxon>Actinomycetota</taxon>
        <taxon>Actinomycetes</taxon>
        <taxon>Streptosporangiales</taxon>
        <taxon>Nocardiopsidaceae</taxon>
        <taxon>Streptomonospora</taxon>
    </lineage>
</organism>
<dbReference type="EMBL" id="JACHLY010000002">
    <property type="protein sequence ID" value="MBB6001326.1"/>
    <property type="molecule type" value="Genomic_DNA"/>
</dbReference>
<keyword evidence="2" id="KW-1185">Reference proteome</keyword>
<comment type="caution">
    <text evidence="1">The sequence shown here is derived from an EMBL/GenBank/DDBJ whole genome shotgun (WGS) entry which is preliminary data.</text>
</comment>
<sequence length="82" mass="9355">MDTTARPGPDLDELNQAVAGRWRVWRSVDEHGRHAAWCATNIDPNSDRAPTLHARTVMELTRQMEDPPRRIRTALSDLQAPR</sequence>